<sequence length="377" mass="43874">MVASTTSQNIILRLSSSTFYFFRRLHFCLTQFFEFPARSELPTDLLSWSFLGEDQDTPTYVKCWSKLGAVFEQHGFTLWNCSDEHNQYVSDLPAPNNYVFIPFNHPNIARNLSRFAVYSGLQHAARKDKHHYVIRVMSVGADGLDELNILRFLSQPPDNLLSNNHILPMISEIVYHDIVFGVFPLLGERVQNAMLPMIHKSTIEDVVYMIMQALEAVIYIHSKNVAHRDLFMDNFMLAWSPQSMLGQNWTRPRVYLIDFETAIHFSDEVDPSKRLVSGLPMPEHVYRRQRAPELLFESSMYCPFRLDMWQFGFQIMEMFSKTGIQEIDSLWPPLMAENPVERPTASEIFQQLGDFVSTVPPKLLRRAYTCDPVIRWM</sequence>
<name>A0A0D2M278_HYPSF</name>
<dbReference type="Gene3D" id="1.10.510.10">
    <property type="entry name" value="Transferase(Phosphotransferase) domain 1"/>
    <property type="match status" value="1"/>
</dbReference>
<dbReference type="PANTHER" id="PTHR24055">
    <property type="entry name" value="MITOGEN-ACTIVATED PROTEIN KINASE"/>
    <property type="match status" value="1"/>
</dbReference>
<gene>
    <name evidence="5" type="ORF">HYPSUDRAFT_70886</name>
</gene>
<keyword evidence="1" id="KW-0418">Kinase</keyword>
<dbReference type="AlphaFoldDB" id="A0A0D2M278"/>
<keyword evidence="6" id="KW-1185">Reference proteome</keyword>
<dbReference type="Pfam" id="PF00069">
    <property type="entry name" value="Pkinase"/>
    <property type="match status" value="1"/>
</dbReference>
<evidence type="ECO:0000259" key="4">
    <source>
        <dbReference type="PROSITE" id="PS50011"/>
    </source>
</evidence>
<dbReference type="GO" id="GO:0004674">
    <property type="term" value="F:protein serine/threonine kinase activity"/>
    <property type="evidence" value="ECO:0007669"/>
    <property type="project" value="UniProtKB-KW"/>
</dbReference>
<reference evidence="6" key="1">
    <citation type="submission" date="2014-04" db="EMBL/GenBank/DDBJ databases">
        <title>Evolutionary Origins and Diversification of the Mycorrhizal Mutualists.</title>
        <authorList>
            <consortium name="DOE Joint Genome Institute"/>
            <consortium name="Mycorrhizal Genomics Consortium"/>
            <person name="Kohler A."/>
            <person name="Kuo A."/>
            <person name="Nagy L.G."/>
            <person name="Floudas D."/>
            <person name="Copeland A."/>
            <person name="Barry K.W."/>
            <person name="Cichocki N."/>
            <person name="Veneault-Fourrey C."/>
            <person name="LaButti K."/>
            <person name="Lindquist E.A."/>
            <person name="Lipzen A."/>
            <person name="Lundell T."/>
            <person name="Morin E."/>
            <person name="Murat C."/>
            <person name="Riley R."/>
            <person name="Ohm R."/>
            <person name="Sun H."/>
            <person name="Tunlid A."/>
            <person name="Henrissat B."/>
            <person name="Grigoriev I.V."/>
            <person name="Hibbett D.S."/>
            <person name="Martin F."/>
        </authorList>
    </citation>
    <scope>NUCLEOTIDE SEQUENCE [LARGE SCALE GENOMIC DNA]</scope>
    <source>
        <strain evidence="6">FD-334 SS-4</strain>
    </source>
</reference>
<accession>A0A0D2M278</accession>
<protein>
    <recommendedName>
        <fullName evidence="4">Protein kinase domain-containing protein</fullName>
    </recommendedName>
</protein>
<dbReference type="InterPro" id="IPR050117">
    <property type="entry name" value="MAPK"/>
</dbReference>
<dbReference type="GO" id="GO:0005524">
    <property type="term" value="F:ATP binding"/>
    <property type="evidence" value="ECO:0007669"/>
    <property type="project" value="UniProtKB-KW"/>
</dbReference>
<feature type="domain" description="Protein kinase" evidence="4">
    <location>
        <begin position="103"/>
        <end position="377"/>
    </location>
</feature>
<evidence type="ECO:0000313" key="6">
    <source>
        <dbReference type="Proteomes" id="UP000054270"/>
    </source>
</evidence>
<keyword evidence="1" id="KW-0808">Transferase</keyword>
<keyword evidence="2" id="KW-0547">Nucleotide-binding</keyword>
<evidence type="ECO:0000313" key="5">
    <source>
        <dbReference type="EMBL" id="KJA17228.1"/>
    </source>
</evidence>
<dbReference type="PROSITE" id="PS50011">
    <property type="entry name" value="PROTEIN_KINASE_DOM"/>
    <property type="match status" value="1"/>
</dbReference>
<dbReference type="InterPro" id="IPR000719">
    <property type="entry name" value="Prot_kinase_dom"/>
</dbReference>
<dbReference type="Proteomes" id="UP000054270">
    <property type="component" value="Unassembled WGS sequence"/>
</dbReference>
<keyword evidence="3" id="KW-0067">ATP-binding</keyword>
<evidence type="ECO:0000256" key="3">
    <source>
        <dbReference type="ARBA" id="ARBA00022840"/>
    </source>
</evidence>
<dbReference type="SMART" id="SM00220">
    <property type="entry name" value="S_TKc"/>
    <property type="match status" value="1"/>
</dbReference>
<dbReference type="EMBL" id="KN817607">
    <property type="protein sequence ID" value="KJA17228.1"/>
    <property type="molecule type" value="Genomic_DNA"/>
</dbReference>
<dbReference type="InterPro" id="IPR011009">
    <property type="entry name" value="Kinase-like_dom_sf"/>
</dbReference>
<organism evidence="5 6">
    <name type="scientific">Hypholoma sublateritium (strain FD-334 SS-4)</name>
    <dbReference type="NCBI Taxonomy" id="945553"/>
    <lineage>
        <taxon>Eukaryota</taxon>
        <taxon>Fungi</taxon>
        <taxon>Dikarya</taxon>
        <taxon>Basidiomycota</taxon>
        <taxon>Agaricomycotina</taxon>
        <taxon>Agaricomycetes</taxon>
        <taxon>Agaricomycetidae</taxon>
        <taxon>Agaricales</taxon>
        <taxon>Agaricineae</taxon>
        <taxon>Strophariaceae</taxon>
        <taxon>Hypholoma</taxon>
    </lineage>
</organism>
<evidence type="ECO:0000256" key="2">
    <source>
        <dbReference type="ARBA" id="ARBA00022741"/>
    </source>
</evidence>
<dbReference type="SUPFAM" id="SSF56112">
    <property type="entry name" value="Protein kinase-like (PK-like)"/>
    <property type="match status" value="1"/>
</dbReference>
<dbReference type="OrthoDB" id="3224178at2759"/>
<evidence type="ECO:0000256" key="1">
    <source>
        <dbReference type="ARBA" id="ARBA00022527"/>
    </source>
</evidence>
<keyword evidence="1" id="KW-0723">Serine/threonine-protein kinase</keyword>
<dbReference type="OMA" id="RSTIWEI"/>
<proteinExistence type="predicted"/>
<dbReference type="STRING" id="945553.A0A0D2M278"/>